<proteinExistence type="predicted"/>
<keyword evidence="1" id="KW-0175">Coiled coil</keyword>
<gene>
    <name evidence="2" type="ORF">Gocc_2938</name>
</gene>
<accession>A0A7M2YV84</accession>
<keyword evidence="3" id="KW-1185">Reference proteome</keyword>
<dbReference type="AlphaFoldDB" id="A0A7M2YV84"/>
<reference evidence="2 3" key="1">
    <citation type="submission" date="2018-07" db="EMBL/GenBank/DDBJ databases">
        <title>High-quality-draft genome sequence of Gaiella occulta.</title>
        <authorList>
            <person name="Severino R."/>
            <person name="Froufe H.J.C."/>
            <person name="Rainey F.A."/>
            <person name="Barroso C."/>
            <person name="Albuquerque L."/>
            <person name="Lobo-Da-Cunha A."/>
            <person name="Da Costa M.S."/>
            <person name="Egas C."/>
        </authorList>
    </citation>
    <scope>NUCLEOTIDE SEQUENCE [LARGE SCALE GENOMIC DNA]</scope>
    <source>
        <strain evidence="2 3">F2-233</strain>
    </source>
</reference>
<sequence length="80" mass="9368">MTGWRREIADVQSELDAEAEWVRRSEWAELDGRVTDRAEWQASLERRRARVRELEARRDELIAREESEAELGGRWGGEAA</sequence>
<dbReference type="RefSeq" id="WP_114797330.1">
    <property type="nucleotide sequence ID" value="NZ_QQZY01000010.1"/>
</dbReference>
<protein>
    <submittedName>
        <fullName evidence="2">Uncharacterized protein</fullName>
    </submittedName>
</protein>
<reference evidence="3" key="2">
    <citation type="journal article" date="2019" name="MicrobiologyOpen">
        <title>High-quality draft genome sequence of Gaiella occulta isolated from a 150 meter deep mineral water borehole and comparison with the genome sequences of other deep-branching lineages of the phylum Actinobacteria.</title>
        <authorList>
            <person name="Severino R."/>
            <person name="Froufe H.J.C."/>
            <person name="Barroso C."/>
            <person name="Albuquerque L."/>
            <person name="Lobo-da-Cunha A."/>
            <person name="da Costa M.S."/>
            <person name="Egas C."/>
        </authorList>
    </citation>
    <scope>NUCLEOTIDE SEQUENCE [LARGE SCALE GENOMIC DNA]</scope>
    <source>
        <strain evidence="3">F2-233</strain>
    </source>
</reference>
<name>A0A7M2YV84_9ACTN</name>
<organism evidence="2 3">
    <name type="scientific">Gaiella occulta</name>
    <dbReference type="NCBI Taxonomy" id="1002870"/>
    <lineage>
        <taxon>Bacteria</taxon>
        <taxon>Bacillati</taxon>
        <taxon>Actinomycetota</taxon>
        <taxon>Thermoleophilia</taxon>
        <taxon>Gaiellales</taxon>
        <taxon>Gaiellaceae</taxon>
        <taxon>Gaiella</taxon>
    </lineage>
</organism>
<comment type="caution">
    <text evidence="2">The sequence shown here is derived from an EMBL/GenBank/DDBJ whole genome shotgun (WGS) entry which is preliminary data.</text>
</comment>
<dbReference type="Proteomes" id="UP000254134">
    <property type="component" value="Unassembled WGS sequence"/>
</dbReference>
<feature type="coiled-coil region" evidence="1">
    <location>
        <begin position="37"/>
        <end position="71"/>
    </location>
</feature>
<dbReference type="EMBL" id="QQZY01000010">
    <property type="protein sequence ID" value="RDI73338.1"/>
    <property type="molecule type" value="Genomic_DNA"/>
</dbReference>
<evidence type="ECO:0000256" key="1">
    <source>
        <dbReference type="SAM" id="Coils"/>
    </source>
</evidence>
<evidence type="ECO:0000313" key="3">
    <source>
        <dbReference type="Proteomes" id="UP000254134"/>
    </source>
</evidence>
<evidence type="ECO:0000313" key="2">
    <source>
        <dbReference type="EMBL" id="RDI73338.1"/>
    </source>
</evidence>